<dbReference type="EMBL" id="LMWW01000036">
    <property type="protein sequence ID" value="KUN81300.1"/>
    <property type="molecule type" value="Genomic_DNA"/>
</dbReference>
<name>A0A117RB93_9ACTN</name>
<dbReference type="InterPro" id="IPR024344">
    <property type="entry name" value="MDMPI_metal-binding"/>
</dbReference>
<accession>A0A117RB93</accession>
<dbReference type="InterPro" id="IPR034660">
    <property type="entry name" value="DinB/YfiT-like"/>
</dbReference>
<dbReference type="AlphaFoldDB" id="A0A117RB93"/>
<feature type="compositionally biased region" description="Pro residues" evidence="1">
    <location>
        <begin position="57"/>
        <end position="67"/>
    </location>
</feature>
<proteinExistence type="predicted"/>
<feature type="compositionally biased region" description="Basic and acidic residues" evidence="1">
    <location>
        <begin position="69"/>
        <end position="78"/>
    </location>
</feature>
<reference evidence="3 4" key="1">
    <citation type="submission" date="2015-10" db="EMBL/GenBank/DDBJ databases">
        <title>Draft genome sequence of Streptomyces griseoruber DSM 40281, type strain for the species Streptomyces griseoruber.</title>
        <authorList>
            <person name="Ruckert C."/>
            <person name="Winkler A."/>
            <person name="Kalinowski J."/>
            <person name="Kampfer P."/>
            <person name="Glaeser S."/>
        </authorList>
    </citation>
    <scope>NUCLEOTIDE SEQUENCE [LARGE SCALE GENOMIC DNA]</scope>
    <source>
        <strain evidence="3 4">DSM 40281</strain>
    </source>
</reference>
<dbReference type="Pfam" id="PF11716">
    <property type="entry name" value="MDMPI_N"/>
    <property type="match status" value="1"/>
</dbReference>
<dbReference type="RefSeq" id="WP_055632761.1">
    <property type="nucleotide sequence ID" value="NZ_KQ948771.1"/>
</dbReference>
<organism evidence="3 4">
    <name type="scientific">Streptomyces griseoruber</name>
    <dbReference type="NCBI Taxonomy" id="1943"/>
    <lineage>
        <taxon>Bacteria</taxon>
        <taxon>Bacillati</taxon>
        <taxon>Actinomycetota</taxon>
        <taxon>Actinomycetes</taxon>
        <taxon>Kitasatosporales</taxon>
        <taxon>Streptomycetaceae</taxon>
        <taxon>Streptomyces</taxon>
    </lineage>
</organism>
<gene>
    <name evidence="3" type="ORF">AQJ64_23175</name>
</gene>
<evidence type="ECO:0000256" key="1">
    <source>
        <dbReference type="SAM" id="MobiDB-lite"/>
    </source>
</evidence>
<feature type="region of interest" description="Disordered" evidence="1">
    <location>
        <begin position="53"/>
        <end position="78"/>
    </location>
</feature>
<comment type="caution">
    <text evidence="3">The sequence shown here is derived from an EMBL/GenBank/DDBJ whole genome shotgun (WGS) entry which is preliminary data.</text>
</comment>
<evidence type="ECO:0000259" key="2">
    <source>
        <dbReference type="Pfam" id="PF11716"/>
    </source>
</evidence>
<feature type="domain" description="Mycothiol-dependent maleylpyruvate isomerase metal-binding" evidence="2">
    <location>
        <begin position="11"/>
        <end position="141"/>
    </location>
</feature>
<sequence>MTREAAQEFPALRRDVERVIATLTREEWMIDSACAGWRIRDVVAHMAANAHEAIDPIPEPEGAPPLPSNRERQHDVRVDRRRNRSIEEILDEFHTYVPLFEQKLLAQQEEPQASVPVTIPTLGTYPTHALANAQVFDYFCHLRHDILQPYGPVDPALAARALEPVSHAALYAAVQWMMWGLPQMQGSLLDETVTAPVTFEFTGAGASVWTVSRRTDGGLSTGEGDFGAVRVISDASAFVAWGTTRRPWVDHCKIDGPQELAVPLLDALDIV</sequence>
<dbReference type="Gene3D" id="1.20.120.450">
    <property type="entry name" value="dinb family like domain"/>
    <property type="match status" value="1"/>
</dbReference>
<dbReference type="SUPFAM" id="SSF109854">
    <property type="entry name" value="DinB/YfiT-like putative metalloenzymes"/>
    <property type="match status" value="1"/>
</dbReference>
<dbReference type="STRING" id="1943.AQJ64_23175"/>
<dbReference type="Proteomes" id="UP000052982">
    <property type="component" value="Unassembled WGS sequence"/>
</dbReference>
<dbReference type="OrthoDB" id="154293at2"/>
<evidence type="ECO:0000313" key="3">
    <source>
        <dbReference type="EMBL" id="KUN81300.1"/>
    </source>
</evidence>
<keyword evidence="4" id="KW-1185">Reference proteome</keyword>
<dbReference type="GO" id="GO:0046872">
    <property type="term" value="F:metal ion binding"/>
    <property type="evidence" value="ECO:0007669"/>
    <property type="project" value="InterPro"/>
</dbReference>
<protein>
    <recommendedName>
        <fullName evidence="2">Mycothiol-dependent maleylpyruvate isomerase metal-binding domain-containing protein</fullName>
    </recommendedName>
</protein>
<evidence type="ECO:0000313" key="4">
    <source>
        <dbReference type="Proteomes" id="UP000052982"/>
    </source>
</evidence>